<keyword evidence="1" id="KW-1133">Transmembrane helix</keyword>
<feature type="transmembrane region" description="Helical" evidence="1">
    <location>
        <begin position="94"/>
        <end position="113"/>
    </location>
</feature>
<feature type="transmembrane region" description="Helical" evidence="1">
    <location>
        <begin position="476"/>
        <end position="494"/>
    </location>
</feature>
<protein>
    <recommendedName>
        <fullName evidence="4">Transmembrane protein</fullName>
    </recommendedName>
</protein>
<keyword evidence="3" id="KW-1185">Reference proteome</keyword>
<evidence type="ECO:0000313" key="2">
    <source>
        <dbReference type="EMBL" id="KAJ7748573.1"/>
    </source>
</evidence>
<feature type="transmembrane region" description="Helical" evidence="1">
    <location>
        <begin position="215"/>
        <end position="235"/>
    </location>
</feature>
<sequence length="553" mass="60634">MSSTNFVACVAKIVGNETLWRTGGVDMHGKPATNVSQVLGMTYPMCVAQCGSAPEPFKFATFSNQATSFLLPFLALTAQLPFGGSSHTDNLSTIMLTIGSPTLAVFSLVITVLNSRWIKRRFAQMPYYPNTQQAVTILNNLQESLLRVKSTTSDGRLHLLAPLIVLPENDKWWEHGAAALAFTHTWSMANIASVGWAIIAYIFTIACMDPSSMNIIGPAVACAWIWLLPLVVGWLQNSPNCDESQLRKHLTALNEMFYVSVPPPGYGPPVLADSLTEECAITVWPSLDNSHGSDEARSPPFFNYARVFPWARAVEQIAQAFEAASMRASNRMAVHGAWTASSVKRSIDPGNRSGSANEVAGYIATQFELQPTCWAPEVWGRVVYSAIVACAVQWSCTGAAFVTAWMTPTVGLGCHSVSFLLHGFMSTAVFIIILLGQVFEQFQHCTNPLTPPPIPPSSLRARYKTLSTLFRRVGKLLAWLNASVFIISDLLRFANLFDNCFCGSSVFGHGAQHAYNIVIYDPAMHFVDWWIASVVFATAASFTFWFALFVLRG</sequence>
<proteinExistence type="predicted"/>
<feature type="transmembrane region" description="Helical" evidence="1">
    <location>
        <begin position="66"/>
        <end position="82"/>
    </location>
</feature>
<gene>
    <name evidence="2" type="ORF">B0H16DRAFT_1319713</name>
</gene>
<evidence type="ECO:0000313" key="3">
    <source>
        <dbReference type="Proteomes" id="UP001215598"/>
    </source>
</evidence>
<dbReference type="AlphaFoldDB" id="A0AAD7IQU1"/>
<keyword evidence="1" id="KW-0812">Transmembrane</keyword>
<dbReference type="EMBL" id="JARKIB010000072">
    <property type="protein sequence ID" value="KAJ7748573.1"/>
    <property type="molecule type" value="Genomic_DNA"/>
</dbReference>
<feature type="transmembrane region" description="Helical" evidence="1">
    <location>
        <begin position="382"/>
        <end position="407"/>
    </location>
</feature>
<dbReference type="Proteomes" id="UP001215598">
    <property type="component" value="Unassembled WGS sequence"/>
</dbReference>
<accession>A0AAD7IQU1</accession>
<comment type="caution">
    <text evidence="2">The sequence shown here is derived from an EMBL/GenBank/DDBJ whole genome shotgun (WGS) entry which is preliminary data.</text>
</comment>
<evidence type="ECO:0008006" key="4">
    <source>
        <dbReference type="Google" id="ProtNLM"/>
    </source>
</evidence>
<organism evidence="2 3">
    <name type="scientific">Mycena metata</name>
    <dbReference type="NCBI Taxonomy" id="1033252"/>
    <lineage>
        <taxon>Eukaryota</taxon>
        <taxon>Fungi</taxon>
        <taxon>Dikarya</taxon>
        <taxon>Basidiomycota</taxon>
        <taxon>Agaricomycotina</taxon>
        <taxon>Agaricomycetes</taxon>
        <taxon>Agaricomycetidae</taxon>
        <taxon>Agaricales</taxon>
        <taxon>Marasmiineae</taxon>
        <taxon>Mycenaceae</taxon>
        <taxon>Mycena</taxon>
    </lineage>
</organism>
<evidence type="ECO:0000256" key="1">
    <source>
        <dbReference type="SAM" id="Phobius"/>
    </source>
</evidence>
<keyword evidence="1" id="KW-0472">Membrane</keyword>
<name>A0AAD7IQU1_9AGAR</name>
<reference evidence="2" key="1">
    <citation type="submission" date="2023-03" db="EMBL/GenBank/DDBJ databases">
        <title>Massive genome expansion in bonnet fungi (Mycena s.s.) driven by repeated elements and novel gene families across ecological guilds.</title>
        <authorList>
            <consortium name="Lawrence Berkeley National Laboratory"/>
            <person name="Harder C.B."/>
            <person name="Miyauchi S."/>
            <person name="Viragh M."/>
            <person name="Kuo A."/>
            <person name="Thoen E."/>
            <person name="Andreopoulos B."/>
            <person name="Lu D."/>
            <person name="Skrede I."/>
            <person name="Drula E."/>
            <person name="Henrissat B."/>
            <person name="Morin E."/>
            <person name="Kohler A."/>
            <person name="Barry K."/>
            <person name="LaButti K."/>
            <person name="Morin E."/>
            <person name="Salamov A."/>
            <person name="Lipzen A."/>
            <person name="Mereny Z."/>
            <person name="Hegedus B."/>
            <person name="Baldrian P."/>
            <person name="Stursova M."/>
            <person name="Weitz H."/>
            <person name="Taylor A."/>
            <person name="Grigoriev I.V."/>
            <person name="Nagy L.G."/>
            <person name="Martin F."/>
            <person name="Kauserud H."/>
        </authorList>
    </citation>
    <scope>NUCLEOTIDE SEQUENCE</scope>
    <source>
        <strain evidence="2">CBHHK182m</strain>
    </source>
</reference>
<feature type="transmembrane region" description="Helical" evidence="1">
    <location>
        <begin position="529"/>
        <end position="551"/>
    </location>
</feature>
<feature type="transmembrane region" description="Helical" evidence="1">
    <location>
        <begin position="179"/>
        <end position="203"/>
    </location>
</feature>
<feature type="transmembrane region" description="Helical" evidence="1">
    <location>
        <begin position="419"/>
        <end position="439"/>
    </location>
</feature>